<gene>
    <name evidence="1" type="ORF">GCM10011425_12020</name>
</gene>
<protein>
    <submittedName>
        <fullName evidence="1">Uncharacterized protein</fullName>
    </submittedName>
</protein>
<reference evidence="1" key="2">
    <citation type="submission" date="2020-09" db="EMBL/GenBank/DDBJ databases">
        <authorList>
            <person name="Sun Q."/>
            <person name="Sedlacek I."/>
        </authorList>
    </citation>
    <scope>NUCLEOTIDE SEQUENCE</scope>
    <source>
        <strain evidence="1">CCM 8711</strain>
    </source>
</reference>
<keyword evidence="2" id="KW-1185">Reference proteome</keyword>
<sequence length="57" mass="6545">MKRIMLLNNLAEITAGPDRVLFITHIDGSFWRSQRVQIIDGIVYASPFMDSVIDHEI</sequence>
<accession>A0A917J6C8</accession>
<dbReference type="EMBL" id="BMDO01000002">
    <property type="protein sequence ID" value="GGI49990.1"/>
    <property type="molecule type" value="Genomic_DNA"/>
</dbReference>
<reference evidence="1" key="1">
    <citation type="journal article" date="2014" name="Int. J. Syst. Evol. Microbiol.">
        <title>Complete genome sequence of Corynebacterium casei LMG S-19264T (=DSM 44701T), isolated from a smear-ripened cheese.</title>
        <authorList>
            <consortium name="US DOE Joint Genome Institute (JGI-PGF)"/>
            <person name="Walter F."/>
            <person name="Albersmeier A."/>
            <person name="Kalinowski J."/>
            <person name="Ruckert C."/>
        </authorList>
    </citation>
    <scope>NUCLEOTIDE SEQUENCE</scope>
    <source>
        <strain evidence="1">CCM 8711</strain>
    </source>
</reference>
<dbReference type="Proteomes" id="UP000662074">
    <property type="component" value="Unassembled WGS sequence"/>
</dbReference>
<comment type="caution">
    <text evidence="1">The sequence shown here is derived from an EMBL/GenBank/DDBJ whole genome shotgun (WGS) entry which is preliminary data.</text>
</comment>
<evidence type="ECO:0000313" key="1">
    <source>
        <dbReference type="EMBL" id="GGI49990.1"/>
    </source>
</evidence>
<dbReference type="AlphaFoldDB" id="A0A917J6C8"/>
<evidence type="ECO:0000313" key="2">
    <source>
        <dbReference type="Proteomes" id="UP000662074"/>
    </source>
</evidence>
<name>A0A917J6C8_9SPHI</name>
<organism evidence="1 2">
    <name type="scientific">Mucilaginibacter galii</name>
    <dbReference type="NCBI Taxonomy" id="2005073"/>
    <lineage>
        <taxon>Bacteria</taxon>
        <taxon>Pseudomonadati</taxon>
        <taxon>Bacteroidota</taxon>
        <taxon>Sphingobacteriia</taxon>
        <taxon>Sphingobacteriales</taxon>
        <taxon>Sphingobacteriaceae</taxon>
        <taxon>Mucilaginibacter</taxon>
    </lineage>
</organism>
<proteinExistence type="predicted"/>